<dbReference type="InterPro" id="IPR015305">
    <property type="entry name" value="DUF1961"/>
</dbReference>
<gene>
    <name evidence="1" type="ORF">bhn_I1934</name>
</gene>
<keyword evidence="2" id="KW-1185">Reference proteome</keyword>
<proteinExistence type="predicted"/>
<evidence type="ECO:0000313" key="1">
    <source>
        <dbReference type="EMBL" id="AOZ96967.1"/>
    </source>
</evidence>
<dbReference type="Gene3D" id="2.60.120.200">
    <property type="match status" value="1"/>
</dbReference>
<dbReference type="RefSeq" id="WP_071176616.1">
    <property type="nucleotide sequence ID" value="NZ_CP017831.1"/>
</dbReference>
<dbReference type="Pfam" id="PF09224">
    <property type="entry name" value="DUF1961"/>
    <property type="match status" value="1"/>
</dbReference>
<name>A0A1D9P2X5_9FIRM</name>
<dbReference type="KEGG" id="bhu:bhn_I1934"/>
<dbReference type="Proteomes" id="UP000179284">
    <property type="component" value="Chromosome I"/>
</dbReference>
<sequence>MSKIIYENRLSSQEDIKDFILEGKARISFDNGAMRLENELSAEEGQKANFVLWCPVSFPSDVKIEWEFRPIKEPGLAMMFFAAKARNGAGNIFDEGLEKRTGEYRQYHSGDINAFHVSYFRRKEPDERAFHTCNLRKSYGFHLVCQGADPIPDASVDSDWYKITVLKTKNKVVFFVNDLQIFEFVDDGMTYGDLLTGGNVGFRQLAPMIAEYRNLKVTWI</sequence>
<organism evidence="1 2">
    <name type="scientific">Butyrivibrio hungatei</name>
    <dbReference type="NCBI Taxonomy" id="185008"/>
    <lineage>
        <taxon>Bacteria</taxon>
        <taxon>Bacillati</taxon>
        <taxon>Bacillota</taxon>
        <taxon>Clostridia</taxon>
        <taxon>Lachnospirales</taxon>
        <taxon>Lachnospiraceae</taxon>
        <taxon>Butyrivibrio</taxon>
    </lineage>
</organism>
<evidence type="ECO:0000313" key="2">
    <source>
        <dbReference type="Proteomes" id="UP000179284"/>
    </source>
</evidence>
<dbReference type="InterPro" id="IPR013320">
    <property type="entry name" value="ConA-like_dom_sf"/>
</dbReference>
<dbReference type="EMBL" id="CP017831">
    <property type="protein sequence ID" value="AOZ96967.1"/>
    <property type="molecule type" value="Genomic_DNA"/>
</dbReference>
<reference evidence="2" key="1">
    <citation type="submission" date="2016-10" db="EMBL/GenBank/DDBJ databases">
        <title>The complete genome sequence of the rumen bacterium Butyrivibrio hungatei MB2003.</title>
        <authorList>
            <person name="Palevich N."/>
            <person name="Kelly W.J."/>
            <person name="Leahy S.C."/>
            <person name="Altermann E."/>
            <person name="Rakonjac J."/>
            <person name="Attwood G.T."/>
        </authorList>
    </citation>
    <scope>NUCLEOTIDE SEQUENCE [LARGE SCALE GENOMIC DNA]</scope>
    <source>
        <strain evidence="2">MB2003</strain>
    </source>
</reference>
<protein>
    <recommendedName>
        <fullName evidence="3">DUF1961 family protein</fullName>
    </recommendedName>
</protein>
<dbReference type="OrthoDB" id="7171052at2"/>
<accession>A0A1D9P2X5</accession>
<evidence type="ECO:0008006" key="3">
    <source>
        <dbReference type="Google" id="ProtNLM"/>
    </source>
</evidence>
<dbReference type="SUPFAM" id="SSF49899">
    <property type="entry name" value="Concanavalin A-like lectins/glucanases"/>
    <property type="match status" value="1"/>
</dbReference>
<dbReference type="AlphaFoldDB" id="A0A1D9P2X5"/>